<evidence type="ECO:0000259" key="1">
    <source>
        <dbReference type="Pfam" id="PF04480"/>
    </source>
</evidence>
<dbReference type="EMBL" id="BMQN01000005">
    <property type="protein sequence ID" value="GGR96786.1"/>
    <property type="molecule type" value="Genomic_DNA"/>
</dbReference>
<dbReference type="PANTHER" id="PTHR38590:SF1">
    <property type="entry name" value="BLL0828 PROTEIN"/>
    <property type="match status" value="1"/>
</dbReference>
<accession>A0ABQ2S7H3</accession>
<name>A0ABQ2S7H3_9DEIO</name>
<gene>
    <name evidence="2" type="ORF">GCM10008960_24540</name>
</gene>
<dbReference type="InterPro" id="IPR007569">
    <property type="entry name" value="DUF559"/>
</dbReference>
<sequence>MGACGRKRELTPPLRGEPLSQLRCQLPSQGSLFLPPLEGVPAGGGGVTLRIMRDLHSRRLVPRARELRRAMTSAERRLWFDLLRAHPGRFLRQVPLLGFILDFYAPSARLCVEVDGGSHDGVEAQAYDAERSRVLAGAGIRVLRVQNVEVIRNLPGVAALIELSLRA</sequence>
<dbReference type="Gene3D" id="3.40.960.10">
    <property type="entry name" value="VSR Endonuclease"/>
    <property type="match status" value="1"/>
</dbReference>
<organism evidence="2 3">
    <name type="scientific">Deinococcus sedimenti</name>
    <dbReference type="NCBI Taxonomy" id="1867090"/>
    <lineage>
        <taxon>Bacteria</taxon>
        <taxon>Thermotogati</taxon>
        <taxon>Deinococcota</taxon>
        <taxon>Deinococci</taxon>
        <taxon>Deinococcales</taxon>
        <taxon>Deinococcaceae</taxon>
        <taxon>Deinococcus</taxon>
    </lineage>
</organism>
<dbReference type="Proteomes" id="UP000644548">
    <property type="component" value="Unassembled WGS sequence"/>
</dbReference>
<dbReference type="PANTHER" id="PTHR38590">
    <property type="entry name" value="BLL0828 PROTEIN"/>
    <property type="match status" value="1"/>
</dbReference>
<keyword evidence="3" id="KW-1185">Reference proteome</keyword>
<feature type="domain" description="DUF559" evidence="1">
    <location>
        <begin position="61"/>
        <end position="164"/>
    </location>
</feature>
<dbReference type="InterPro" id="IPR011335">
    <property type="entry name" value="Restrct_endonuc-II-like"/>
</dbReference>
<dbReference type="InterPro" id="IPR047216">
    <property type="entry name" value="Endonuclease_DUF559_bact"/>
</dbReference>
<dbReference type="SUPFAM" id="SSF52980">
    <property type="entry name" value="Restriction endonuclease-like"/>
    <property type="match status" value="1"/>
</dbReference>
<evidence type="ECO:0000313" key="3">
    <source>
        <dbReference type="Proteomes" id="UP000644548"/>
    </source>
</evidence>
<comment type="caution">
    <text evidence="2">The sequence shown here is derived from an EMBL/GenBank/DDBJ whole genome shotgun (WGS) entry which is preliminary data.</text>
</comment>
<reference evidence="3" key="1">
    <citation type="journal article" date="2019" name="Int. J. Syst. Evol. Microbiol.">
        <title>The Global Catalogue of Microorganisms (GCM) 10K type strain sequencing project: providing services to taxonomists for standard genome sequencing and annotation.</title>
        <authorList>
            <consortium name="The Broad Institute Genomics Platform"/>
            <consortium name="The Broad Institute Genome Sequencing Center for Infectious Disease"/>
            <person name="Wu L."/>
            <person name="Ma J."/>
        </authorList>
    </citation>
    <scope>NUCLEOTIDE SEQUENCE [LARGE SCALE GENOMIC DNA]</scope>
    <source>
        <strain evidence="3">JCM 31405</strain>
    </source>
</reference>
<evidence type="ECO:0000313" key="2">
    <source>
        <dbReference type="EMBL" id="GGR96786.1"/>
    </source>
</evidence>
<dbReference type="CDD" id="cd01038">
    <property type="entry name" value="Endonuclease_DUF559"/>
    <property type="match status" value="1"/>
</dbReference>
<protein>
    <recommendedName>
        <fullName evidence="1">DUF559 domain-containing protein</fullName>
    </recommendedName>
</protein>
<proteinExistence type="predicted"/>
<dbReference type="Pfam" id="PF04480">
    <property type="entry name" value="DUF559"/>
    <property type="match status" value="1"/>
</dbReference>